<dbReference type="InterPro" id="IPR002110">
    <property type="entry name" value="Ankyrin_rpt"/>
</dbReference>
<dbReference type="InterPro" id="IPR036770">
    <property type="entry name" value="Ankyrin_rpt-contain_sf"/>
</dbReference>
<sequence length="392" mass="44204">MKRSIRNVNRDLYHEAGDGNLDNVKELITQGANVNNQDSEFMSGPLHVACKNGHNEVVKCLLKYNADVNLKDENGHTPLHVAVNYKKVVADRNREQRAKEIVELLINSKADIHAIDRNGLTPIHACVDKPMVTDALLKAGASCNIKDDLLRNPLHYAADGHVAEILCAAKTDVNLQDINGRTPLHEAAWYNHHEVVRVLLPAGANIYIKDKMENTPQEFAIARDSTEIIEMFRQWKDNQRLSDDNTSDKDIGIPTEILQMDERSIEIYKKALRAGKEPDYTIRLMVVGPQGVGKTTLINRLLNLGLNLKEIESTNGIDIHVHRSAVNVDNGQWILNEDHVKKLTDYDMRLGKVVASYKDTDIEPSLDLEIDRRVEEETEAVIFIYSGIYLQP</sequence>
<dbReference type="Pfam" id="PF12796">
    <property type="entry name" value="Ank_2"/>
    <property type="match status" value="2"/>
</dbReference>
<dbReference type="PROSITE" id="PS50297">
    <property type="entry name" value="ANK_REP_REGION"/>
    <property type="match status" value="2"/>
</dbReference>
<proteinExistence type="predicted"/>
<dbReference type="PANTHER" id="PTHR24171">
    <property type="entry name" value="ANKYRIN REPEAT DOMAIN-CONTAINING PROTEIN 39-RELATED"/>
    <property type="match status" value="1"/>
</dbReference>
<dbReference type="SMART" id="SM00248">
    <property type="entry name" value="ANK"/>
    <property type="match status" value="6"/>
</dbReference>
<dbReference type="SUPFAM" id="SSF48403">
    <property type="entry name" value="Ankyrin repeat"/>
    <property type="match status" value="1"/>
</dbReference>
<feature type="repeat" description="ANK" evidence="3">
    <location>
        <begin position="45"/>
        <end position="73"/>
    </location>
</feature>
<keyword evidence="2 3" id="KW-0040">ANK repeat</keyword>
<evidence type="ECO:0000256" key="1">
    <source>
        <dbReference type="ARBA" id="ARBA00022737"/>
    </source>
</evidence>
<dbReference type="Proteomes" id="UP001217089">
    <property type="component" value="Unassembled WGS sequence"/>
</dbReference>
<name>A0ABQ9F086_TEGGR</name>
<evidence type="ECO:0000313" key="4">
    <source>
        <dbReference type="EMBL" id="KAJ8309611.1"/>
    </source>
</evidence>
<keyword evidence="1" id="KW-0677">Repeat</keyword>
<dbReference type="SUPFAM" id="SSF52540">
    <property type="entry name" value="P-loop containing nucleoside triphosphate hydrolases"/>
    <property type="match status" value="1"/>
</dbReference>
<evidence type="ECO:0000256" key="3">
    <source>
        <dbReference type="PROSITE-ProRule" id="PRU00023"/>
    </source>
</evidence>
<dbReference type="EMBL" id="JARBDR010000650">
    <property type="protein sequence ID" value="KAJ8309611.1"/>
    <property type="molecule type" value="Genomic_DNA"/>
</dbReference>
<comment type="caution">
    <text evidence="4">The sequence shown here is derived from an EMBL/GenBank/DDBJ whole genome shotgun (WGS) entry which is preliminary data.</text>
</comment>
<dbReference type="PROSITE" id="PS50088">
    <property type="entry name" value="ANK_REPEAT"/>
    <property type="match status" value="3"/>
</dbReference>
<evidence type="ECO:0000313" key="5">
    <source>
        <dbReference type="Proteomes" id="UP001217089"/>
    </source>
</evidence>
<dbReference type="PANTHER" id="PTHR24171:SF9">
    <property type="entry name" value="ANKYRIN REPEAT DOMAIN-CONTAINING PROTEIN 39"/>
    <property type="match status" value="1"/>
</dbReference>
<accession>A0ABQ9F086</accession>
<dbReference type="Gene3D" id="1.25.40.20">
    <property type="entry name" value="Ankyrin repeat-containing domain"/>
    <property type="match status" value="3"/>
</dbReference>
<reference evidence="4 5" key="1">
    <citation type="submission" date="2022-12" db="EMBL/GenBank/DDBJ databases">
        <title>Chromosome-level genome of Tegillarca granosa.</title>
        <authorList>
            <person name="Kim J."/>
        </authorList>
    </citation>
    <scope>NUCLEOTIDE SEQUENCE [LARGE SCALE GENOMIC DNA]</scope>
    <source>
        <strain evidence="4">Teg-2019</strain>
        <tissue evidence="4">Adductor muscle</tissue>
    </source>
</reference>
<evidence type="ECO:0000256" key="2">
    <source>
        <dbReference type="ARBA" id="ARBA00023043"/>
    </source>
</evidence>
<feature type="repeat" description="ANK" evidence="3">
    <location>
        <begin position="74"/>
        <end position="117"/>
    </location>
</feature>
<keyword evidence="5" id="KW-1185">Reference proteome</keyword>
<gene>
    <name evidence="4" type="ORF">KUTeg_012836</name>
</gene>
<feature type="repeat" description="ANK" evidence="3">
    <location>
        <begin position="179"/>
        <end position="211"/>
    </location>
</feature>
<protein>
    <submittedName>
        <fullName evidence="4">Uncharacterized protein</fullName>
    </submittedName>
</protein>
<dbReference type="InterPro" id="IPR027417">
    <property type="entry name" value="P-loop_NTPase"/>
</dbReference>
<organism evidence="4 5">
    <name type="scientific">Tegillarca granosa</name>
    <name type="common">Malaysian cockle</name>
    <name type="synonym">Anadara granosa</name>
    <dbReference type="NCBI Taxonomy" id="220873"/>
    <lineage>
        <taxon>Eukaryota</taxon>
        <taxon>Metazoa</taxon>
        <taxon>Spiralia</taxon>
        <taxon>Lophotrochozoa</taxon>
        <taxon>Mollusca</taxon>
        <taxon>Bivalvia</taxon>
        <taxon>Autobranchia</taxon>
        <taxon>Pteriomorphia</taxon>
        <taxon>Arcoida</taxon>
        <taxon>Arcoidea</taxon>
        <taxon>Arcidae</taxon>
        <taxon>Tegillarca</taxon>
    </lineage>
</organism>
<dbReference type="Gene3D" id="3.40.50.300">
    <property type="entry name" value="P-loop containing nucleotide triphosphate hydrolases"/>
    <property type="match status" value="1"/>
</dbReference>